<sequence length="238" mass="25920">MAELTFSKSFLTALDSRPVKLPGDYVFNPNSFPAPHPYTLPRLSDSHPPMSKKIKQSATPGSSKSIAIHLNSARSPFLRVTLDNCAISSTTVRELKEAVQARVRTTDNDNNPTIVPLDKIKILWNKKPVQGQTIAEILGSDSTGLLGGKEIQLGVVILGGATLAPVTPKAEEYSPSRETTGTIPSQGPIENHPSHAQDFLLTQELWDDLETFLGTKVNDATQVSHIISIFRKAWASTR</sequence>
<dbReference type="EMBL" id="LGRN01000492">
    <property type="protein sequence ID" value="OJD11786.1"/>
    <property type="molecule type" value="Genomic_DNA"/>
</dbReference>
<dbReference type="VEuPathDB" id="FungiDB:AJ78_07513"/>
<proteinExistence type="predicted"/>
<feature type="domain" description="Get5 N-terminal" evidence="2">
    <location>
        <begin position="6"/>
        <end position="160"/>
    </location>
</feature>
<evidence type="ECO:0000256" key="1">
    <source>
        <dbReference type="SAM" id="MobiDB-lite"/>
    </source>
</evidence>
<dbReference type="Pfam" id="PF17183">
    <property type="entry name" value="Get5_C"/>
    <property type="match status" value="1"/>
</dbReference>
<evidence type="ECO:0000259" key="2">
    <source>
        <dbReference type="Pfam" id="PF12754"/>
    </source>
</evidence>
<dbReference type="OrthoDB" id="5366541at2759"/>
<dbReference type="AlphaFoldDB" id="A0A1J9P7B8"/>
<dbReference type="InterPro" id="IPR049256">
    <property type="entry name" value="Get5_C"/>
</dbReference>
<keyword evidence="5" id="KW-1185">Reference proteome</keyword>
<name>A0A1J9P7B8_9EURO</name>
<dbReference type="STRING" id="1447872.A0A1J9P7B8"/>
<comment type="caution">
    <text evidence="4">The sequence shown here is derived from an EMBL/GenBank/DDBJ whole genome shotgun (WGS) entry which is preliminary data.</text>
</comment>
<dbReference type="Proteomes" id="UP000182235">
    <property type="component" value="Unassembled WGS sequence"/>
</dbReference>
<gene>
    <name evidence="4" type="ORF">AJ78_07513</name>
</gene>
<feature type="domain" description="Get5 C-terminal" evidence="3">
    <location>
        <begin position="190"/>
        <end position="236"/>
    </location>
</feature>
<organism evidence="4 5">
    <name type="scientific">Emergomyces pasteurianus Ep9510</name>
    <dbReference type="NCBI Taxonomy" id="1447872"/>
    <lineage>
        <taxon>Eukaryota</taxon>
        <taxon>Fungi</taxon>
        <taxon>Dikarya</taxon>
        <taxon>Ascomycota</taxon>
        <taxon>Pezizomycotina</taxon>
        <taxon>Eurotiomycetes</taxon>
        <taxon>Eurotiomycetidae</taxon>
        <taxon>Onygenales</taxon>
        <taxon>Ajellomycetaceae</taxon>
        <taxon>Emergomyces</taxon>
    </lineage>
</organism>
<evidence type="ECO:0000313" key="4">
    <source>
        <dbReference type="EMBL" id="OJD11786.1"/>
    </source>
</evidence>
<evidence type="ECO:0000313" key="5">
    <source>
        <dbReference type="Proteomes" id="UP000182235"/>
    </source>
</evidence>
<dbReference type="InterPro" id="IPR024737">
    <property type="entry name" value="Get5_N"/>
</dbReference>
<feature type="region of interest" description="Disordered" evidence="1">
    <location>
        <begin position="168"/>
        <end position="193"/>
    </location>
</feature>
<evidence type="ECO:0008006" key="6">
    <source>
        <dbReference type="Google" id="ProtNLM"/>
    </source>
</evidence>
<feature type="region of interest" description="Disordered" evidence="1">
    <location>
        <begin position="37"/>
        <end position="61"/>
    </location>
</feature>
<reference evidence="4 5" key="1">
    <citation type="submission" date="2015-07" db="EMBL/GenBank/DDBJ databases">
        <title>Emmonsia species relationships and genome sequence.</title>
        <authorList>
            <consortium name="The Broad Institute Genomics Platform"/>
            <person name="Cuomo C.A."/>
            <person name="Munoz J.F."/>
            <person name="Imamovic A."/>
            <person name="Priest M.E."/>
            <person name="Young S."/>
            <person name="Clay O.K."/>
            <person name="McEwen J.G."/>
        </authorList>
    </citation>
    <scope>NUCLEOTIDE SEQUENCE [LARGE SCALE GENOMIC DNA]</scope>
    <source>
        <strain evidence="4 5">UAMH 9510</strain>
    </source>
</reference>
<dbReference type="Gene3D" id="1.10.286.70">
    <property type="entry name" value="Get5 dimerization domain"/>
    <property type="match status" value="1"/>
</dbReference>
<accession>A0A1J9P7B8</accession>
<dbReference type="Pfam" id="PF12754">
    <property type="entry name" value="Get5_N"/>
    <property type="match status" value="1"/>
</dbReference>
<feature type="compositionally biased region" description="Polar residues" evidence="1">
    <location>
        <begin position="176"/>
        <end position="185"/>
    </location>
</feature>
<protein>
    <recommendedName>
        <fullName evidence="6">Ubiquitin-like domain-containing protein</fullName>
    </recommendedName>
</protein>
<evidence type="ECO:0000259" key="3">
    <source>
        <dbReference type="Pfam" id="PF17183"/>
    </source>
</evidence>